<reference evidence="2 3" key="1">
    <citation type="submission" date="2024-03" db="EMBL/GenBank/DDBJ databases">
        <title>A high-quality draft genome sequence of Diaporthe vaccinii, a causative agent of upright dieback and viscid rot disease in cranberry plants.</title>
        <authorList>
            <person name="Sarrasin M."/>
            <person name="Lang B.F."/>
            <person name="Burger G."/>
        </authorList>
    </citation>
    <scope>NUCLEOTIDE SEQUENCE [LARGE SCALE GENOMIC DNA]</scope>
    <source>
        <strain evidence="2 3">IS7</strain>
    </source>
</reference>
<feature type="compositionally biased region" description="Polar residues" evidence="1">
    <location>
        <begin position="260"/>
        <end position="275"/>
    </location>
</feature>
<feature type="region of interest" description="Disordered" evidence="1">
    <location>
        <begin position="226"/>
        <end position="247"/>
    </location>
</feature>
<dbReference type="Proteomes" id="UP001600888">
    <property type="component" value="Unassembled WGS sequence"/>
</dbReference>
<sequence>MASGWFGSKAIELIRARSLFVNVSPAPTNLSERRAVLHALKRHGPIEVFKRLPSPETFVCAPAKTEHATKLIKRSPLTFRFVSETAESIDEETKPGIHAIGVASPIKVHEEKDSRGATTRAAKEAEPQPTDIVKTFTMRINPSQSYYEHKTNIRLSPTHGPWPKTDSAQARREDRDFVFLALRDVVPSTIARAGLCDWQTGGQLSGEPVSMRAQAADARLWHIKERQARRRAGGKGKGKGPQARLGGDLAAVTSLDALCESTNEGQRPGPSTDQNGDGADPTEEARSPAPPPKGPAWVRRMQFKLNPLADGKHSKIAKKDVPGDRYLWKSVFNGQADNVKLPEPPREPLDGER</sequence>
<feature type="region of interest" description="Disordered" evidence="1">
    <location>
        <begin position="331"/>
        <end position="353"/>
    </location>
</feature>
<feature type="compositionally biased region" description="Basic residues" evidence="1">
    <location>
        <begin position="227"/>
        <end position="238"/>
    </location>
</feature>
<keyword evidence="3" id="KW-1185">Reference proteome</keyword>
<comment type="caution">
    <text evidence="2">The sequence shown here is derived from an EMBL/GenBank/DDBJ whole genome shotgun (WGS) entry which is preliminary data.</text>
</comment>
<proteinExistence type="predicted"/>
<feature type="region of interest" description="Disordered" evidence="1">
    <location>
        <begin position="260"/>
        <end position="300"/>
    </location>
</feature>
<organism evidence="2 3">
    <name type="scientific">Diaporthe vaccinii</name>
    <dbReference type="NCBI Taxonomy" id="105482"/>
    <lineage>
        <taxon>Eukaryota</taxon>
        <taxon>Fungi</taxon>
        <taxon>Dikarya</taxon>
        <taxon>Ascomycota</taxon>
        <taxon>Pezizomycotina</taxon>
        <taxon>Sordariomycetes</taxon>
        <taxon>Sordariomycetidae</taxon>
        <taxon>Diaporthales</taxon>
        <taxon>Diaporthaceae</taxon>
        <taxon>Diaporthe</taxon>
        <taxon>Diaporthe eres species complex</taxon>
    </lineage>
</organism>
<gene>
    <name evidence="2" type="ORF">FJTKL_10732</name>
</gene>
<accession>A0ABR4FBJ5</accession>
<dbReference type="EMBL" id="JBAWTH010000004">
    <property type="protein sequence ID" value="KAL2292064.1"/>
    <property type="molecule type" value="Genomic_DNA"/>
</dbReference>
<evidence type="ECO:0000313" key="2">
    <source>
        <dbReference type="EMBL" id="KAL2292064.1"/>
    </source>
</evidence>
<evidence type="ECO:0000256" key="1">
    <source>
        <dbReference type="SAM" id="MobiDB-lite"/>
    </source>
</evidence>
<protein>
    <submittedName>
        <fullName evidence="2">Uncharacterized protein</fullName>
    </submittedName>
</protein>
<evidence type="ECO:0000313" key="3">
    <source>
        <dbReference type="Proteomes" id="UP001600888"/>
    </source>
</evidence>
<feature type="compositionally biased region" description="Basic and acidic residues" evidence="1">
    <location>
        <begin position="343"/>
        <end position="353"/>
    </location>
</feature>
<name>A0ABR4FBJ5_9PEZI</name>